<dbReference type="Proteomes" id="UP000077177">
    <property type="component" value="Chromosome"/>
</dbReference>
<comment type="subcellular location">
    <subcellularLocation>
        <location evidence="1">Membrane</location>
        <topology evidence="1">Multi-pass membrane protein</topology>
    </subcellularLocation>
</comment>
<dbReference type="InterPro" id="IPR050480">
    <property type="entry name" value="CysZ-like"/>
</dbReference>
<reference evidence="11 12" key="2">
    <citation type="journal article" date="2016" name="Int. J. Syst. Evol. Microbiol.">
        <title>Flavisolibacter tropicus sp. nov., isolated from tropical soil.</title>
        <authorList>
            <person name="Lee J.J."/>
            <person name="Kang M.S."/>
            <person name="Kim G.S."/>
            <person name="Lee C.S."/>
            <person name="Lim S."/>
            <person name="Lee J."/>
            <person name="Roh S.H."/>
            <person name="Kang H."/>
            <person name="Ha J.M."/>
            <person name="Bae S."/>
            <person name="Jung H.Y."/>
            <person name="Kim M.K."/>
        </authorList>
    </citation>
    <scope>NUCLEOTIDE SEQUENCE [LARGE SCALE GENOMIC DNA]</scope>
    <source>
        <strain evidence="11 12">LCS9</strain>
    </source>
</reference>
<keyword evidence="7 10" id="KW-1133">Transmembrane helix</keyword>
<evidence type="ECO:0000313" key="11">
    <source>
        <dbReference type="EMBL" id="ANE51024.1"/>
    </source>
</evidence>
<keyword evidence="2" id="KW-0813">Transport</keyword>
<dbReference type="PANTHER" id="PTHR37468">
    <property type="entry name" value="SULFATE TRANSPORTER CYSZ"/>
    <property type="match status" value="1"/>
</dbReference>
<evidence type="ECO:0000256" key="3">
    <source>
        <dbReference type="ARBA" id="ARBA00022475"/>
    </source>
</evidence>
<evidence type="ECO:0000256" key="10">
    <source>
        <dbReference type="SAM" id="Phobius"/>
    </source>
</evidence>
<dbReference type="OrthoDB" id="9787566at2"/>
<dbReference type="GO" id="GO:0019344">
    <property type="term" value="P:cysteine biosynthetic process"/>
    <property type="evidence" value="ECO:0007669"/>
    <property type="project" value="TreeGrafter"/>
</dbReference>
<dbReference type="KEGG" id="fla:SY85_11435"/>
<dbReference type="STRING" id="1492898.SY85_11435"/>
<dbReference type="PANTHER" id="PTHR37468:SF1">
    <property type="entry name" value="SULFATE TRANSPORTER CYSZ"/>
    <property type="match status" value="1"/>
</dbReference>
<name>A0A172TVW4_9BACT</name>
<dbReference type="GO" id="GO:0000103">
    <property type="term" value="P:sulfate assimilation"/>
    <property type="evidence" value="ECO:0007669"/>
    <property type="project" value="TreeGrafter"/>
</dbReference>
<dbReference type="EMBL" id="CP011390">
    <property type="protein sequence ID" value="ANE51024.1"/>
    <property type="molecule type" value="Genomic_DNA"/>
</dbReference>
<keyword evidence="8" id="KW-0764">Sulfate transport</keyword>
<keyword evidence="12" id="KW-1185">Reference proteome</keyword>
<feature type="transmembrane region" description="Helical" evidence="10">
    <location>
        <begin position="153"/>
        <end position="178"/>
    </location>
</feature>
<evidence type="ECO:0000256" key="9">
    <source>
        <dbReference type="ARBA" id="ARBA00023136"/>
    </source>
</evidence>
<dbReference type="PATRIC" id="fig|1492898.3.peg.2467"/>
<keyword evidence="6 10" id="KW-0812">Transmembrane</keyword>
<evidence type="ECO:0000256" key="5">
    <source>
        <dbReference type="ARBA" id="ARBA00022605"/>
    </source>
</evidence>
<evidence type="ECO:0008006" key="13">
    <source>
        <dbReference type="Google" id="ProtNLM"/>
    </source>
</evidence>
<keyword evidence="5" id="KW-0028">Amino-acid biosynthesis</keyword>
<evidence type="ECO:0000256" key="7">
    <source>
        <dbReference type="ARBA" id="ARBA00022989"/>
    </source>
</evidence>
<proteinExistence type="predicted"/>
<protein>
    <recommendedName>
        <fullName evidence="13">CysZ protein</fullName>
    </recommendedName>
</protein>
<sequence>MLKEIIIAIQSYIEAHKFIAQHRLWKWILIPGIIYTLLFIVGMYFFWHSSNNAVTWLSHSIGLEAWLQRQHSDWLSFLFVMAGLFLRLILMLFYFSLFKYFFLIAGSPVFAYLSEKTAAILEGKDFPFSWKQLAEDIWRGSLLAVRNTLWQTVYMFSLLLLSLVPVFGWITPLIALFIECYYYGFSMLDYSCERNRLTMPESIDFIGKHRGLAIGNGLMFYLMHGLILVGWVLAPAYAVVAATLSLHKINKTA</sequence>
<keyword evidence="9 10" id="KW-0472">Membrane</keyword>
<gene>
    <name evidence="11" type="ORF">SY85_11435</name>
</gene>
<feature type="transmembrane region" description="Helical" evidence="10">
    <location>
        <begin position="27"/>
        <end position="47"/>
    </location>
</feature>
<reference evidence="12" key="1">
    <citation type="submission" date="2015-01" db="EMBL/GenBank/DDBJ databases">
        <title>Flavisolibacter sp./LCS9/ whole genome sequencing.</title>
        <authorList>
            <person name="Kim M.K."/>
            <person name="Srinivasan S."/>
            <person name="Lee J.-J."/>
        </authorList>
    </citation>
    <scope>NUCLEOTIDE SEQUENCE [LARGE SCALE GENOMIC DNA]</scope>
    <source>
        <strain evidence="12">LCS9</strain>
    </source>
</reference>
<dbReference type="GO" id="GO:0005886">
    <property type="term" value="C:plasma membrane"/>
    <property type="evidence" value="ECO:0007669"/>
    <property type="project" value="TreeGrafter"/>
</dbReference>
<evidence type="ECO:0000313" key="12">
    <source>
        <dbReference type="Proteomes" id="UP000077177"/>
    </source>
</evidence>
<feature type="transmembrane region" description="Helical" evidence="10">
    <location>
        <begin position="74"/>
        <end position="95"/>
    </location>
</feature>
<dbReference type="GO" id="GO:0009675">
    <property type="term" value="F:high-affinity sulfate:proton symporter activity"/>
    <property type="evidence" value="ECO:0007669"/>
    <property type="project" value="TreeGrafter"/>
</dbReference>
<dbReference type="InterPro" id="IPR059112">
    <property type="entry name" value="CysZ/EI24"/>
</dbReference>
<evidence type="ECO:0000256" key="2">
    <source>
        <dbReference type="ARBA" id="ARBA00022448"/>
    </source>
</evidence>
<accession>A0A172TVW4</accession>
<dbReference type="Pfam" id="PF07264">
    <property type="entry name" value="EI24"/>
    <property type="match status" value="1"/>
</dbReference>
<dbReference type="RefSeq" id="WP_066404602.1">
    <property type="nucleotide sequence ID" value="NZ_CP011390.1"/>
</dbReference>
<dbReference type="AlphaFoldDB" id="A0A172TVW4"/>
<evidence type="ECO:0000256" key="4">
    <source>
        <dbReference type="ARBA" id="ARBA00022519"/>
    </source>
</evidence>
<keyword evidence="4" id="KW-0997">Cell inner membrane</keyword>
<organism evidence="11 12">
    <name type="scientific">Flavisolibacter tropicus</name>
    <dbReference type="NCBI Taxonomy" id="1492898"/>
    <lineage>
        <taxon>Bacteria</taxon>
        <taxon>Pseudomonadati</taxon>
        <taxon>Bacteroidota</taxon>
        <taxon>Chitinophagia</taxon>
        <taxon>Chitinophagales</taxon>
        <taxon>Chitinophagaceae</taxon>
        <taxon>Flavisolibacter</taxon>
    </lineage>
</organism>
<keyword evidence="3" id="KW-1003">Cell membrane</keyword>
<evidence type="ECO:0000256" key="1">
    <source>
        <dbReference type="ARBA" id="ARBA00004141"/>
    </source>
</evidence>
<evidence type="ECO:0000256" key="6">
    <source>
        <dbReference type="ARBA" id="ARBA00022692"/>
    </source>
</evidence>
<feature type="transmembrane region" description="Helical" evidence="10">
    <location>
        <begin position="218"/>
        <end position="244"/>
    </location>
</feature>
<evidence type="ECO:0000256" key="8">
    <source>
        <dbReference type="ARBA" id="ARBA00023032"/>
    </source>
</evidence>